<dbReference type="PANTHER" id="PTHR13887">
    <property type="entry name" value="GLUTATHIONE S-TRANSFERASE KAPPA"/>
    <property type="match status" value="1"/>
</dbReference>
<dbReference type="CDD" id="cd03024">
    <property type="entry name" value="DsbA_FrnE"/>
    <property type="match status" value="1"/>
</dbReference>
<sequence>MLFKPSSRLLAAMTNYNITCTSDIVCPWCSIGHSRLSKAIAEHKKTYPDDKFHLKYLPFYLNPPPQLTSKNGPIPPPFPVESRNRREYYASKFGPERAKQIEAMMLQTAAGEGLNFSFGGKTGISRNGHRLVHWAQNHGGEESQNEVMLGLWRRYFEQEVDITTLETLIEVGLEAGLGTRDEIKAYLESGKDGEEVDSIAEEARLKGISGVPHYEINDHWEVSGAQDPLAFRKLFLRWKDLEAKGQVSSPPAQSVKGNGCL</sequence>
<dbReference type="PANTHER" id="PTHR13887:SF41">
    <property type="entry name" value="THIOREDOXIN SUPERFAMILY PROTEIN"/>
    <property type="match status" value="1"/>
</dbReference>
<dbReference type="EMBL" id="KN846953">
    <property type="protein sequence ID" value="KIV80390.1"/>
    <property type="molecule type" value="Genomic_DNA"/>
</dbReference>
<dbReference type="InterPro" id="IPR001853">
    <property type="entry name" value="DSBA-like_thioredoxin_dom"/>
</dbReference>
<evidence type="ECO:0000313" key="2">
    <source>
        <dbReference type="EMBL" id="KIV80390.1"/>
    </source>
</evidence>
<dbReference type="Gene3D" id="3.40.30.10">
    <property type="entry name" value="Glutaredoxin"/>
    <property type="match status" value="1"/>
</dbReference>
<dbReference type="HOGENOM" id="CLU_069253_0_1_1"/>
<evidence type="ECO:0000313" key="3">
    <source>
        <dbReference type="Proteomes" id="UP000053599"/>
    </source>
</evidence>
<reference evidence="2 3" key="1">
    <citation type="submission" date="2015-01" db="EMBL/GenBank/DDBJ databases">
        <title>The Genome Sequence of Exophiala sideris CBS121828.</title>
        <authorList>
            <consortium name="The Broad Institute Genomics Platform"/>
            <person name="Cuomo C."/>
            <person name="de Hoog S."/>
            <person name="Gorbushina A."/>
            <person name="Stielow B."/>
            <person name="Teixiera M."/>
            <person name="Abouelleil A."/>
            <person name="Chapman S.B."/>
            <person name="Priest M."/>
            <person name="Young S.K."/>
            <person name="Wortman J."/>
            <person name="Nusbaum C."/>
            <person name="Birren B."/>
        </authorList>
    </citation>
    <scope>NUCLEOTIDE SEQUENCE [LARGE SCALE GENOMIC DNA]</scope>
    <source>
        <strain evidence="2 3">CBS 121828</strain>
    </source>
</reference>
<dbReference type="Pfam" id="PF01323">
    <property type="entry name" value="DSBA"/>
    <property type="match status" value="1"/>
</dbReference>
<name>A0A0D1VVW3_9EURO</name>
<feature type="domain" description="DSBA-like thioredoxin" evidence="1">
    <location>
        <begin position="22"/>
        <end position="233"/>
    </location>
</feature>
<organism evidence="2 3">
    <name type="scientific">Exophiala sideris</name>
    <dbReference type="NCBI Taxonomy" id="1016849"/>
    <lineage>
        <taxon>Eukaryota</taxon>
        <taxon>Fungi</taxon>
        <taxon>Dikarya</taxon>
        <taxon>Ascomycota</taxon>
        <taxon>Pezizomycotina</taxon>
        <taxon>Eurotiomycetes</taxon>
        <taxon>Chaetothyriomycetidae</taxon>
        <taxon>Chaetothyriales</taxon>
        <taxon>Herpotrichiellaceae</taxon>
        <taxon>Exophiala</taxon>
    </lineage>
</organism>
<gene>
    <name evidence="2" type="ORF">PV11_07891</name>
</gene>
<accession>A0A0D1VVW3</accession>
<dbReference type="InterPro" id="IPR036249">
    <property type="entry name" value="Thioredoxin-like_sf"/>
</dbReference>
<dbReference type="STRING" id="1016849.A0A0D1VVW3"/>
<evidence type="ECO:0000259" key="1">
    <source>
        <dbReference type="Pfam" id="PF01323"/>
    </source>
</evidence>
<dbReference type="Proteomes" id="UP000053599">
    <property type="component" value="Unassembled WGS sequence"/>
</dbReference>
<dbReference type="SUPFAM" id="SSF52833">
    <property type="entry name" value="Thioredoxin-like"/>
    <property type="match status" value="1"/>
</dbReference>
<dbReference type="OrthoDB" id="1930760at2759"/>
<proteinExistence type="predicted"/>
<dbReference type="AlphaFoldDB" id="A0A0D1VVW3"/>
<protein>
    <recommendedName>
        <fullName evidence="1">DSBA-like thioredoxin domain-containing protein</fullName>
    </recommendedName>
</protein>
<dbReference type="GO" id="GO:0016491">
    <property type="term" value="F:oxidoreductase activity"/>
    <property type="evidence" value="ECO:0007669"/>
    <property type="project" value="InterPro"/>
</dbReference>